<name>A0A926DGU7_9FIRM</name>
<sequence>MCELRKAEIEELSEAMRLIEGARAFLKSQGIDQWQGSYPDEDCIRRDMENSRAFFLTDGGEIAGYLCVDFAGEPAYEKIEGAWRDDGPYAVIHRLAMDGAHRGRGLAGAAFALAESLCRERGVHSIRVDTGLENARMQHILKKSGYELCGTIWYEGGARMAFQKNF</sequence>
<keyword evidence="2" id="KW-0012">Acyltransferase</keyword>
<gene>
    <name evidence="4" type="ORF">H8695_10125</name>
</gene>
<dbReference type="EMBL" id="JACRSP010000005">
    <property type="protein sequence ID" value="MBC8537044.1"/>
    <property type="molecule type" value="Genomic_DNA"/>
</dbReference>
<dbReference type="PANTHER" id="PTHR43877:SF2">
    <property type="entry name" value="AMINOALKYLPHOSPHONATE N-ACETYLTRANSFERASE-RELATED"/>
    <property type="match status" value="1"/>
</dbReference>
<dbReference type="PANTHER" id="PTHR43877">
    <property type="entry name" value="AMINOALKYLPHOSPHONATE N-ACETYLTRANSFERASE-RELATED-RELATED"/>
    <property type="match status" value="1"/>
</dbReference>
<evidence type="ECO:0000256" key="2">
    <source>
        <dbReference type="ARBA" id="ARBA00023315"/>
    </source>
</evidence>
<dbReference type="AlphaFoldDB" id="A0A926DGU7"/>
<dbReference type="Pfam" id="PF00583">
    <property type="entry name" value="Acetyltransf_1"/>
    <property type="match status" value="1"/>
</dbReference>
<organism evidence="4 5">
    <name type="scientific">Feifania hominis</name>
    <dbReference type="NCBI Taxonomy" id="2763660"/>
    <lineage>
        <taxon>Bacteria</taxon>
        <taxon>Bacillati</taxon>
        <taxon>Bacillota</taxon>
        <taxon>Clostridia</taxon>
        <taxon>Eubacteriales</taxon>
        <taxon>Feifaniaceae</taxon>
        <taxon>Feifania</taxon>
    </lineage>
</organism>
<evidence type="ECO:0000256" key="1">
    <source>
        <dbReference type="ARBA" id="ARBA00022679"/>
    </source>
</evidence>
<keyword evidence="5" id="KW-1185">Reference proteome</keyword>
<feature type="domain" description="N-acetyltransferase" evidence="3">
    <location>
        <begin position="2"/>
        <end position="165"/>
    </location>
</feature>
<comment type="caution">
    <text evidence="4">The sequence shown here is derived from an EMBL/GenBank/DDBJ whole genome shotgun (WGS) entry which is preliminary data.</text>
</comment>
<dbReference type="InterPro" id="IPR000182">
    <property type="entry name" value="GNAT_dom"/>
</dbReference>
<proteinExistence type="predicted"/>
<evidence type="ECO:0000259" key="3">
    <source>
        <dbReference type="PROSITE" id="PS51186"/>
    </source>
</evidence>
<dbReference type="RefSeq" id="WP_249301249.1">
    <property type="nucleotide sequence ID" value="NZ_JACRSP010000005.1"/>
</dbReference>
<dbReference type="SUPFAM" id="SSF55729">
    <property type="entry name" value="Acyl-CoA N-acyltransferases (Nat)"/>
    <property type="match status" value="1"/>
</dbReference>
<dbReference type="PROSITE" id="PS51186">
    <property type="entry name" value="GNAT"/>
    <property type="match status" value="1"/>
</dbReference>
<dbReference type="Gene3D" id="3.40.630.30">
    <property type="match status" value="1"/>
</dbReference>
<dbReference type="InterPro" id="IPR050832">
    <property type="entry name" value="Bact_Acetyltransf"/>
</dbReference>
<evidence type="ECO:0000313" key="5">
    <source>
        <dbReference type="Proteomes" id="UP000620366"/>
    </source>
</evidence>
<keyword evidence="1" id="KW-0808">Transferase</keyword>
<accession>A0A926DGU7</accession>
<reference evidence="4" key="1">
    <citation type="submission" date="2020-08" db="EMBL/GenBank/DDBJ databases">
        <title>Genome public.</title>
        <authorList>
            <person name="Liu C."/>
            <person name="Sun Q."/>
        </authorList>
    </citation>
    <scope>NUCLEOTIDE SEQUENCE</scope>
    <source>
        <strain evidence="4">BX7</strain>
    </source>
</reference>
<dbReference type="InterPro" id="IPR016181">
    <property type="entry name" value="Acyl_CoA_acyltransferase"/>
</dbReference>
<dbReference type="GO" id="GO:0016747">
    <property type="term" value="F:acyltransferase activity, transferring groups other than amino-acyl groups"/>
    <property type="evidence" value="ECO:0007669"/>
    <property type="project" value="InterPro"/>
</dbReference>
<dbReference type="Proteomes" id="UP000620366">
    <property type="component" value="Unassembled WGS sequence"/>
</dbReference>
<evidence type="ECO:0000313" key="4">
    <source>
        <dbReference type="EMBL" id="MBC8537044.1"/>
    </source>
</evidence>
<protein>
    <submittedName>
        <fullName evidence="4">GNAT family N-acetyltransferase</fullName>
    </submittedName>
</protein>